<reference evidence="2 3" key="1">
    <citation type="journal article" date="2019" name="Commun. Biol.">
        <title>The bagworm genome reveals a unique fibroin gene that provides high tensile strength.</title>
        <authorList>
            <person name="Kono N."/>
            <person name="Nakamura H."/>
            <person name="Ohtoshi R."/>
            <person name="Tomita M."/>
            <person name="Numata K."/>
            <person name="Arakawa K."/>
        </authorList>
    </citation>
    <scope>NUCLEOTIDE SEQUENCE [LARGE SCALE GENOMIC DNA]</scope>
</reference>
<feature type="region of interest" description="Disordered" evidence="1">
    <location>
        <begin position="1"/>
        <end position="38"/>
    </location>
</feature>
<evidence type="ECO:0000313" key="3">
    <source>
        <dbReference type="Proteomes" id="UP000299102"/>
    </source>
</evidence>
<feature type="compositionally biased region" description="Low complexity" evidence="1">
    <location>
        <begin position="1"/>
        <end position="14"/>
    </location>
</feature>
<evidence type="ECO:0000256" key="1">
    <source>
        <dbReference type="SAM" id="MobiDB-lite"/>
    </source>
</evidence>
<organism evidence="2 3">
    <name type="scientific">Eumeta variegata</name>
    <name type="common">Bagworm moth</name>
    <name type="synonym">Eumeta japonica</name>
    <dbReference type="NCBI Taxonomy" id="151549"/>
    <lineage>
        <taxon>Eukaryota</taxon>
        <taxon>Metazoa</taxon>
        <taxon>Ecdysozoa</taxon>
        <taxon>Arthropoda</taxon>
        <taxon>Hexapoda</taxon>
        <taxon>Insecta</taxon>
        <taxon>Pterygota</taxon>
        <taxon>Neoptera</taxon>
        <taxon>Endopterygota</taxon>
        <taxon>Lepidoptera</taxon>
        <taxon>Glossata</taxon>
        <taxon>Ditrysia</taxon>
        <taxon>Tineoidea</taxon>
        <taxon>Psychidae</taxon>
        <taxon>Oiketicinae</taxon>
        <taxon>Eumeta</taxon>
    </lineage>
</organism>
<dbReference type="AlphaFoldDB" id="A0A4C1Z0H9"/>
<accession>A0A4C1Z0H9</accession>
<name>A0A4C1Z0H9_EUMVA</name>
<gene>
    <name evidence="2" type="ORF">EVAR_55923_1</name>
</gene>
<keyword evidence="3" id="KW-1185">Reference proteome</keyword>
<sequence>MVDSNDGDALASGDDSGHRTLMSLMRSLDPANPLPSDTISCSPHADDQVILAPSACGLQEALDGSN</sequence>
<dbReference type="Proteomes" id="UP000299102">
    <property type="component" value="Unassembled WGS sequence"/>
</dbReference>
<protein>
    <submittedName>
        <fullName evidence="2">Uncharacterized protein</fullName>
    </submittedName>
</protein>
<evidence type="ECO:0000313" key="2">
    <source>
        <dbReference type="EMBL" id="GBP80105.1"/>
    </source>
</evidence>
<comment type="caution">
    <text evidence="2">The sequence shown here is derived from an EMBL/GenBank/DDBJ whole genome shotgun (WGS) entry which is preliminary data.</text>
</comment>
<proteinExistence type="predicted"/>
<dbReference type="EMBL" id="BGZK01001446">
    <property type="protein sequence ID" value="GBP80105.1"/>
    <property type="molecule type" value="Genomic_DNA"/>
</dbReference>